<keyword evidence="4 12" id="KW-0227">DNA damage</keyword>
<evidence type="ECO:0000256" key="5">
    <source>
        <dbReference type="ARBA" id="ARBA00022801"/>
    </source>
</evidence>
<feature type="active site" description="For autocatalytic cleavage activity" evidence="12">
    <location>
        <position position="137"/>
    </location>
</feature>
<dbReference type="EC" id="3.4.21.88" evidence="12"/>
<dbReference type="PANTHER" id="PTHR33516">
    <property type="entry name" value="LEXA REPRESSOR"/>
    <property type="match status" value="1"/>
</dbReference>
<evidence type="ECO:0000256" key="10">
    <source>
        <dbReference type="ARBA" id="ARBA00023204"/>
    </source>
</evidence>
<evidence type="ECO:0000313" key="20">
    <source>
        <dbReference type="Proteomes" id="UP000315200"/>
    </source>
</evidence>
<keyword evidence="3 12" id="KW-0235">DNA replication</keyword>
<sequence>MPGVKRLNQNGLRDKEQKIYDFIIQEQERVGYPPSIREICDYIGLKSTSSAHEYIKSLEANGLIKRDKTKPRALEIISKKSEEQEQPQCEVIHVPIIGDVAAGTPILANQNVDGYYPLPAEDFGQKDVYMLRVHGDSMINVGIYDGDRVIVEACDIAENGDIVVALVDDSATVKRFFKENGRYRLQPENDDMSPMYFDHVRIQGKVIGLLRTM</sequence>
<dbReference type="SUPFAM" id="SSF51306">
    <property type="entry name" value="LexA/Signal peptidase"/>
    <property type="match status" value="1"/>
</dbReference>
<dbReference type="GO" id="GO:0045892">
    <property type="term" value="P:negative regulation of DNA-templated transcription"/>
    <property type="evidence" value="ECO:0007669"/>
    <property type="project" value="UniProtKB-UniRule"/>
</dbReference>
<keyword evidence="6 12" id="KW-0068">Autocatalytic cleavage</keyword>
<comment type="similarity">
    <text evidence="1 12 13">Belongs to the peptidase S24 family.</text>
</comment>
<dbReference type="PRINTS" id="PR00726">
    <property type="entry name" value="LEXASERPTASE"/>
</dbReference>
<feature type="site" description="Cleavage; by autolysis" evidence="12">
    <location>
        <begin position="102"/>
        <end position="103"/>
    </location>
</feature>
<name>A0A8B6SMC7_9FIRM</name>
<evidence type="ECO:0000256" key="3">
    <source>
        <dbReference type="ARBA" id="ARBA00022705"/>
    </source>
</evidence>
<dbReference type="InterPro" id="IPR050077">
    <property type="entry name" value="LexA_repressor"/>
</dbReference>
<evidence type="ECO:0000259" key="14">
    <source>
        <dbReference type="Pfam" id="PF00717"/>
    </source>
</evidence>
<dbReference type="InterPro" id="IPR006200">
    <property type="entry name" value="LexA"/>
</dbReference>
<dbReference type="NCBIfam" id="TIGR00498">
    <property type="entry name" value="lexA"/>
    <property type="match status" value="1"/>
</dbReference>
<keyword evidence="5 12" id="KW-0378">Hydrolase</keyword>
<comment type="subunit">
    <text evidence="12">Homodimer.</text>
</comment>
<comment type="catalytic activity">
    <reaction evidence="12">
        <text>Hydrolysis of Ala-|-Gly bond in repressor LexA.</text>
        <dbReference type="EC" id="3.4.21.88"/>
    </reaction>
</comment>
<dbReference type="GO" id="GO:0006260">
    <property type="term" value="P:DNA replication"/>
    <property type="evidence" value="ECO:0007669"/>
    <property type="project" value="UniProtKB-UniRule"/>
</dbReference>
<keyword evidence="8 12" id="KW-0238">DNA-binding</keyword>
<evidence type="ECO:0000313" key="16">
    <source>
        <dbReference type="EMBL" id="GEA37694.1"/>
    </source>
</evidence>
<feature type="active site" description="For autocatalytic cleavage activity" evidence="12">
    <location>
        <position position="174"/>
    </location>
</feature>
<dbReference type="InterPro" id="IPR006197">
    <property type="entry name" value="Peptidase_S24_LexA"/>
</dbReference>
<feature type="DNA-binding region" description="H-T-H motif" evidence="12">
    <location>
        <begin position="36"/>
        <end position="56"/>
    </location>
</feature>
<dbReference type="InterPro" id="IPR036390">
    <property type="entry name" value="WH_DNA-bd_sf"/>
</dbReference>
<evidence type="ECO:0000313" key="18">
    <source>
        <dbReference type="EMBL" id="SEU19362.1"/>
    </source>
</evidence>
<dbReference type="GO" id="GO:0003677">
    <property type="term" value="F:DNA binding"/>
    <property type="evidence" value="ECO:0007669"/>
    <property type="project" value="UniProtKB-UniRule"/>
</dbReference>
<organism evidence="16 20">
    <name type="scientific">Enterocloster clostridioformis</name>
    <dbReference type="NCBI Taxonomy" id="1531"/>
    <lineage>
        <taxon>Bacteria</taxon>
        <taxon>Bacillati</taxon>
        <taxon>Bacillota</taxon>
        <taxon>Clostridia</taxon>
        <taxon>Lachnospirales</taxon>
        <taxon>Lachnospiraceae</taxon>
        <taxon>Enterocloster</taxon>
    </lineage>
</organism>
<dbReference type="GO" id="GO:0006281">
    <property type="term" value="P:DNA repair"/>
    <property type="evidence" value="ECO:0007669"/>
    <property type="project" value="UniProtKB-UniRule"/>
</dbReference>
<dbReference type="InterPro" id="IPR015927">
    <property type="entry name" value="Peptidase_S24_S26A/B/C"/>
</dbReference>
<evidence type="ECO:0000313" key="17">
    <source>
        <dbReference type="EMBL" id="QIX93847.1"/>
    </source>
</evidence>
<dbReference type="Proteomes" id="UP000501069">
    <property type="component" value="Chromosome"/>
</dbReference>
<dbReference type="EMBL" id="CP050964">
    <property type="protein sequence ID" value="QIX93847.1"/>
    <property type="molecule type" value="Genomic_DNA"/>
</dbReference>
<reference evidence="17 21" key="3">
    <citation type="submission" date="2019-11" db="EMBL/GenBank/DDBJ databases">
        <title>FDA dAtabase for Regulatory Grade micrObial Sequences (FDA-ARGOS): Supporting development and validation of Infectious Disease Dx tests.</title>
        <authorList>
            <person name="Turner S."/>
            <person name="Byrd R."/>
            <person name="Tallon L."/>
            <person name="Sadzewicz L."/>
            <person name="Vavikolanu K."/>
            <person name="Mehta A."/>
            <person name="Aluvathingal J."/>
            <person name="Nadendla S."/>
            <person name="Myers T."/>
            <person name="Yan Y."/>
            <person name="Sichtig H."/>
        </authorList>
    </citation>
    <scope>NUCLEOTIDE SEQUENCE [LARGE SCALE GENOMIC DNA]</scope>
    <source>
        <strain evidence="17 21">FDAARGOS_739</strain>
    </source>
</reference>
<keyword evidence="9 12" id="KW-0804">Transcription</keyword>
<dbReference type="InterPro" id="IPR006199">
    <property type="entry name" value="LexA_DNA-bd_dom"/>
</dbReference>
<dbReference type="SUPFAM" id="SSF46785">
    <property type="entry name" value="Winged helix' DNA-binding domain"/>
    <property type="match status" value="1"/>
</dbReference>
<keyword evidence="11 12" id="KW-0742">SOS response</keyword>
<evidence type="ECO:0000256" key="4">
    <source>
        <dbReference type="ARBA" id="ARBA00022763"/>
    </source>
</evidence>
<evidence type="ECO:0000256" key="12">
    <source>
        <dbReference type="HAMAP-Rule" id="MF_00015"/>
    </source>
</evidence>
<evidence type="ECO:0000256" key="1">
    <source>
        <dbReference type="ARBA" id="ARBA00007484"/>
    </source>
</evidence>
<evidence type="ECO:0000256" key="13">
    <source>
        <dbReference type="RuleBase" id="RU003991"/>
    </source>
</evidence>
<feature type="domain" description="LexA repressor DNA-binding" evidence="15">
    <location>
        <begin position="11"/>
        <end position="73"/>
    </location>
</feature>
<proteinExistence type="inferred from homology"/>
<dbReference type="EMBL" id="FOIO01000095">
    <property type="protein sequence ID" value="SEU19362.1"/>
    <property type="molecule type" value="Genomic_DNA"/>
</dbReference>
<keyword evidence="2 12" id="KW-0678">Repressor</keyword>
<dbReference type="GO" id="GO:0004252">
    <property type="term" value="F:serine-type endopeptidase activity"/>
    <property type="evidence" value="ECO:0007669"/>
    <property type="project" value="UniProtKB-UniRule"/>
</dbReference>
<dbReference type="Gene3D" id="2.10.109.10">
    <property type="entry name" value="Umud Fragment, subunit A"/>
    <property type="match status" value="1"/>
</dbReference>
<dbReference type="Proteomes" id="UP000182121">
    <property type="component" value="Unassembled WGS sequence"/>
</dbReference>
<keyword evidence="7 12" id="KW-0805">Transcription regulation</keyword>
<dbReference type="EMBL" id="BJLB01000001">
    <property type="protein sequence ID" value="GEA37694.1"/>
    <property type="molecule type" value="Genomic_DNA"/>
</dbReference>
<dbReference type="AlphaFoldDB" id="A0A8B6SMC7"/>
<protein>
    <recommendedName>
        <fullName evidence="12">LexA repressor</fullName>
        <ecNumber evidence="12">3.4.21.88</ecNumber>
    </recommendedName>
</protein>
<evidence type="ECO:0000313" key="21">
    <source>
        <dbReference type="Proteomes" id="UP000501069"/>
    </source>
</evidence>
<dbReference type="PANTHER" id="PTHR33516:SF2">
    <property type="entry name" value="LEXA REPRESSOR-RELATED"/>
    <property type="match status" value="1"/>
</dbReference>
<dbReference type="HAMAP" id="MF_00015">
    <property type="entry name" value="LexA"/>
    <property type="match status" value="1"/>
</dbReference>
<dbReference type="InterPro" id="IPR036388">
    <property type="entry name" value="WH-like_DNA-bd_sf"/>
</dbReference>
<dbReference type="CDD" id="cd06529">
    <property type="entry name" value="S24_LexA-like"/>
    <property type="match status" value="1"/>
</dbReference>
<keyword evidence="10 12" id="KW-0234">DNA repair</keyword>
<reference evidence="16 20" key="2">
    <citation type="submission" date="2019-06" db="EMBL/GenBank/DDBJ databases">
        <title>Draft genome sequence of [Clostridium] clostridioforme NBRC 113352.</title>
        <authorList>
            <person name="Miura T."/>
            <person name="Furukawa M."/>
            <person name="Shimamura M."/>
            <person name="Ohyama Y."/>
            <person name="Yamazoe A."/>
            <person name="Kawasaki H."/>
        </authorList>
    </citation>
    <scope>NUCLEOTIDE SEQUENCE [LARGE SCALE GENOMIC DNA]</scope>
    <source>
        <strain evidence="16 20">NBRC 113352</strain>
    </source>
</reference>
<evidence type="ECO:0000256" key="9">
    <source>
        <dbReference type="ARBA" id="ARBA00023163"/>
    </source>
</evidence>
<dbReference type="Pfam" id="PF01726">
    <property type="entry name" value="LexA_DNA_bind"/>
    <property type="match status" value="1"/>
</dbReference>
<evidence type="ECO:0000256" key="7">
    <source>
        <dbReference type="ARBA" id="ARBA00023015"/>
    </source>
</evidence>
<evidence type="ECO:0000259" key="15">
    <source>
        <dbReference type="Pfam" id="PF01726"/>
    </source>
</evidence>
<evidence type="ECO:0000256" key="11">
    <source>
        <dbReference type="ARBA" id="ARBA00023236"/>
    </source>
</evidence>
<dbReference type="GO" id="GO:0006508">
    <property type="term" value="P:proteolysis"/>
    <property type="evidence" value="ECO:0007669"/>
    <property type="project" value="InterPro"/>
</dbReference>
<dbReference type="InterPro" id="IPR039418">
    <property type="entry name" value="LexA-like"/>
</dbReference>
<evidence type="ECO:0000256" key="2">
    <source>
        <dbReference type="ARBA" id="ARBA00022491"/>
    </source>
</evidence>
<dbReference type="RefSeq" id="WP_002588787.1">
    <property type="nucleotide sequence ID" value="NZ_BJLB01000001.1"/>
</dbReference>
<evidence type="ECO:0000256" key="6">
    <source>
        <dbReference type="ARBA" id="ARBA00022813"/>
    </source>
</evidence>
<dbReference type="FunFam" id="2.10.109.10:FF:000001">
    <property type="entry name" value="LexA repressor"/>
    <property type="match status" value="1"/>
</dbReference>
<evidence type="ECO:0000256" key="8">
    <source>
        <dbReference type="ARBA" id="ARBA00023125"/>
    </source>
</evidence>
<dbReference type="GO" id="GO:0009432">
    <property type="term" value="P:SOS response"/>
    <property type="evidence" value="ECO:0007669"/>
    <property type="project" value="UniProtKB-UniRule"/>
</dbReference>
<comment type="function">
    <text evidence="12">Represses a number of genes involved in the response to DNA damage (SOS response), including recA and lexA. In the presence of single-stranded DNA, RecA interacts with LexA causing an autocatalytic cleavage which disrupts the DNA-binding part of LexA, leading to derepression of the SOS regulon and eventually DNA repair.</text>
</comment>
<dbReference type="InterPro" id="IPR036286">
    <property type="entry name" value="LexA/Signal_pep-like_sf"/>
</dbReference>
<dbReference type="Gene3D" id="1.10.10.10">
    <property type="entry name" value="Winged helix-like DNA-binding domain superfamily/Winged helix DNA-binding domain"/>
    <property type="match status" value="1"/>
</dbReference>
<evidence type="ECO:0000313" key="19">
    <source>
        <dbReference type="Proteomes" id="UP000182121"/>
    </source>
</evidence>
<reference evidence="18 19" key="1">
    <citation type="submission" date="2016-10" db="EMBL/GenBank/DDBJ databases">
        <authorList>
            <person name="Varghese N."/>
            <person name="Submissions S."/>
        </authorList>
    </citation>
    <scope>NUCLEOTIDE SEQUENCE [LARGE SCALE GENOMIC DNA]</scope>
    <source>
        <strain evidence="18 19">NLAE-zl-C196</strain>
    </source>
</reference>
<feature type="domain" description="Peptidase S24/S26A/S26B/S26C" evidence="14">
    <location>
        <begin position="95"/>
        <end position="207"/>
    </location>
</feature>
<gene>
    <name evidence="12 16" type="primary">lexA</name>
    <name evidence="16" type="ORF">Ccl03g_34070</name>
    <name evidence="17" type="ORF">FOC47_26875</name>
    <name evidence="18" type="ORF">SAMN05216521_10953</name>
</gene>
<dbReference type="Pfam" id="PF00717">
    <property type="entry name" value="Peptidase_S24"/>
    <property type="match status" value="1"/>
</dbReference>
<accession>A0A8B6SMC7</accession>
<dbReference type="Proteomes" id="UP000315200">
    <property type="component" value="Unassembled WGS sequence"/>
</dbReference>
<dbReference type="GeneID" id="57964829"/>